<reference evidence="3" key="3">
    <citation type="submission" date="2025-08" db="UniProtKB">
        <authorList>
            <consortium name="RefSeq"/>
        </authorList>
    </citation>
    <scope>IDENTIFICATION</scope>
    <source>
        <strain evidence="3">CBS 342.82</strain>
    </source>
</reference>
<evidence type="ECO:0000313" key="3">
    <source>
        <dbReference type="RefSeq" id="XP_033456701.1"/>
    </source>
</evidence>
<feature type="region of interest" description="Disordered" evidence="1">
    <location>
        <begin position="367"/>
        <end position="386"/>
    </location>
</feature>
<dbReference type="GeneID" id="54366668"/>
<gene>
    <name evidence="3" type="ORF">K489DRAFT_72076</name>
</gene>
<keyword evidence="2" id="KW-1185">Reference proteome</keyword>
<feature type="compositionally biased region" description="Polar residues" evidence="1">
    <location>
        <begin position="652"/>
        <end position="670"/>
    </location>
</feature>
<feature type="region of interest" description="Disordered" evidence="1">
    <location>
        <begin position="1026"/>
        <end position="1110"/>
    </location>
</feature>
<dbReference type="AlphaFoldDB" id="A0A6J3LV72"/>
<feature type="compositionally biased region" description="Polar residues" evidence="1">
    <location>
        <begin position="1"/>
        <end position="11"/>
    </location>
</feature>
<feature type="compositionally biased region" description="Low complexity" evidence="1">
    <location>
        <begin position="58"/>
        <end position="73"/>
    </location>
</feature>
<feature type="compositionally biased region" description="Polar residues" evidence="1">
    <location>
        <begin position="548"/>
        <end position="563"/>
    </location>
</feature>
<feature type="compositionally biased region" description="Polar residues" evidence="1">
    <location>
        <begin position="709"/>
        <end position="721"/>
    </location>
</feature>
<feature type="compositionally biased region" description="Polar residues" evidence="1">
    <location>
        <begin position="1066"/>
        <end position="1076"/>
    </location>
</feature>
<feature type="compositionally biased region" description="Basic residues" evidence="1">
    <location>
        <begin position="74"/>
        <end position="86"/>
    </location>
</feature>
<feature type="compositionally biased region" description="Low complexity" evidence="1">
    <location>
        <begin position="346"/>
        <end position="358"/>
    </location>
</feature>
<feature type="compositionally biased region" description="Polar residues" evidence="1">
    <location>
        <begin position="209"/>
        <end position="219"/>
    </location>
</feature>
<feature type="region of interest" description="Disordered" evidence="1">
    <location>
        <begin position="514"/>
        <end position="563"/>
    </location>
</feature>
<feature type="compositionally biased region" description="Basic and acidic residues" evidence="1">
    <location>
        <begin position="728"/>
        <end position="738"/>
    </location>
</feature>
<feature type="compositionally biased region" description="Basic residues" evidence="1">
    <location>
        <begin position="530"/>
        <end position="539"/>
    </location>
</feature>
<feature type="compositionally biased region" description="Low complexity" evidence="1">
    <location>
        <begin position="180"/>
        <end position="208"/>
    </location>
</feature>
<evidence type="ECO:0000256" key="1">
    <source>
        <dbReference type="SAM" id="MobiDB-lite"/>
    </source>
</evidence>
<feature type="compositionally biased region" description="Low complexity" evidence="1">
    <location>
        <begin position="91"/>
        <end position="122"/>
    </location>
</feature>
<feature type="region of interest" description="Disordered" evidence="1">
    <location>
        <begin position="652"/>
        <end position="766"/>
    </location>
</feature>
<feature type="compositionally biased region" description="Basic residues" evidence="1">
    <location>
        <begin position="753"/>
        <end position="766"/>
    </location>
</feature>
<evidence type="ECO:0000313" key="2">
    <source>
        <dbReference type="Proteomes" id="UP000504637"/>
    </source>
</evidence>
<dbReference type="OrthoDB" id="3648773at2759"/>
<reference evidence="3" key="1">
    <citation type="submission" date="2020-01" db="EMBL/GenBank/DDBJ databases">
        <authorList>
            <consortium name="DOE Joint Genome Institute"/>
            <person name="Haridas S."/>
            <person name="Albert R."/>
            <person name="Binder M."/>
            <person name="Bloem J."/>
            <person name="Labutti K."/>
            <person name="Salamov A."/>
            <person name="Andreopoulos B."/>
            <person name="Baker S.E."/>
            <person name="Barry K."/>
            <person name="Bills G."/>
            <person name="Bluhm B.H."/>
            <person name="Cannon C."/>
            <person name="Castanera R."/>
            <person name="Culley D.E."/>
            <person name="Daum C."/>
            <person name="Ezra D."/>
            <person name="Gonzalez J.B."/>
            <person name="Henrissat B."/>
            <person name="Kuo A."/>
            <person name="Liang C."/>
            <person name="Lipzen A."/>
            <person name="Lutzoni F."/>
            <person name="Magnuson J."/>
            <person name="Mondo S."/>
            <person name="Nolan M."/>
            <person name="Ohm R."/>
            <person name="Pangilinan J."/>
            <person name="Park H.-J."/>
            <person name="Ramirez L."/>
            <person name="Alfaro M."/>
            <person name="Sun H."/>
            <person name="Tritt A."/>
            <person name="Yoshinaga Y."/>
            <person name="Zwiers L.-H."/>
            <person name="Turgeon B.G."/>
            <person name="Goodwin S.B."/>
            <person name="Spatafora J.W."/>
            <person name="Crous P.W."/>
            <person name="Grigoriev I.V."/>
        </authorList>
    </citation>
    <scope>NUCLEOTIDE SEQUENCE</scope>
    <source>
        <strain evidence="3">CBS 342.82</strain>
    </source>
</reference>
<feature type="compositionally biased region" description="Polar residues" evidence="1">
    <location>
        <begin position="682"/>
        <end position="691"/>
    </location>
</feature>
<proteinExistence type="predicted"/>
<feature type="compositionally biased region" description="Low complexity" evidence="1">
    <location>
        <begin position="739"/>
        <end position="752"/>
    </location>
</feature>
<accession>A0A6J3LV72</accession>
<feature type="compositionally biased region" description="Basic residues" evidence="1">
    <location>
        <begin position="18"/>
        <end position="28"/>
    </location>
</feature>
<feature type="region of interest" description="Disordered" evidence="1">
    <location>
        <begin position="326"/>
        <end position="359"/>
    </location>
</feature>
<feature type="compositionally biased region" description="Low complexity" evidence="1">
    <location>
        <begin position="29"/>
        <end position="48"/>
    </location>
</feature>
<dbReference type="Proteomes" id="UP000504637">
    <property type="component" value="Unplaced"/>
</dbReference>
<protein>
    <submittedName>
        <fullName evidence="3">Uncharacterized protein</fullName>
    </submittedName>
</protein>
<feature type="region of interest" description="Disordered" evidence="1">
    <location>
        <begin position="1"/>
        <end position="219"/>
    </location>
</feature>
<reference evidence="3" key="2">
    <citation type="submission" date="2020-04" db="EMBL/GenBank/DDBJ databases">
        <authorList>
            <consortium name="NCBI Genome Project"/>
        </authorList>
    </citation>
    <scope>NUCLEOTIDE SEQUENCE</scope>
    <source>
        <strain evidence="3">CBS 342.82</strain>
    </source>
</reference>
<organism evidence="3">
    <name type="scientific">Dissoconium aciculare CBS 342.82</name>
    <dbReference type="NCBI Taxonomy" id="1314786"/>
    <lineage>
        <taxon>Eukaryota</taxon>
        <taxon>Fungi</taxon>
        <taxon>Dikarya</taxon>
        <taxon>Ascomycota</taxon>
        <taxon>Pezizomycotina</taxon>
        <taxon>Dothideomycetes</taxon>
        <taxon>Dothideomycetidae</taxon>
        <taxon>Mycosphaerellales</taxon>
        <taxon>Dissoconiaceae</taxon>
        <taxon>Dissoconium</taxon>
    </lineage>
</organism>
<name>A0A6J3LV72_9PEZI</name>
<sequence>MFSELQQQATAQVEAARRQSRASSRRGGRLASTASAATRSSTFALSATCRPCTPPLAPSSSSSSLLLDTARAIPTRRKTPRRRRGSGRGGTSAAPSQLRSTRSSLTRSGTFSSTSSSSGSVRNAIPPIQLLARPAGSIVDEPRIKSRSTSLTAHRRLPDNFPATPDQSQVPRSSIPFRPSFDFSQSQSSSNNHSSSDSPLQSDVQSQSRLDTARSQTNTSVREYQSTQLACAAAQLQSLLSINPTIPVLDILPPAVDSLIRRSSIATSSVTSKKSRPSQIDPAVQNYSSTQFASATAQLQSLLAAGSTIQLPVISNPIVDAIIHQSSASSQDGSGKSRRSPETPVSSSTKASDASSFAHTLLRRVKDRRLLRNSTKPPLHQCRKSDKVVQNVKVGSPAPEAAPVIVESTSVQVNPKAELHVPSLPPGFSSLNMPTYHTPFSARKALLRYPTAEERLRSRPAISARRSASRSRPEHSSRRSGSTTIRESPVSADIDTVRPGLSRLQFSNPISKPVRAIAENGSPITPGIGRSHRTSITRSRHLERQRINRNSTSPTGSDPTFQSRWLIRPGERYSNNNSSEDLYAEETPLKSARSRKFGVEATYNSPVIHQEETRTVTLTRAPPRPILPIRGQSGMRSFFRNTAFNVKVFRTSPITPNTKSSTGHTPTPEITISHHGSEDGIRSSNISNMTSVPLPPYFAHRGGHHHQESTNTSSPYSQISPGTLLKDSPPHDRMDIPDQSRSPSSQLSPFSSPRHRPRTRTRNRHRTRLETFADETESIEAAIVSEGPDLKVSDPALAVRFDSVTDLGETRMHIDTTTRQEGSIRRLKVDFTTRHLPALRTRVSSVVVALRARSSTGTIRVPGDPSGQDHRNVSTFSSSKASFSGLSLRNIQSFESIRRLGSRLLHAGSYDSLVRRKFKSASVSTRRSVSEIRNSIIGTEAVSARPAKQRPITAADLIVTSFHQTPFAQRYYDAQRTERQHIERLVEEAMRLPSATIDKSTEDEADDEDVDGIILGYERNVPDHLPQSPLCPLHPRHPSGGKAICPQHGHYRKRRHPVEPKKKLPSTAQSATQLSRRQFLHSPKTRHSAADLSPSPSNHRRTSYFRPGDFLTNDMLPQGRASLEYSDAPRPHLDALETTNQSPKITPAQIIEALPGTAQAIRPDSSSRPAPSPPRKLGHRVEIVLDSRDSPLDQHTLPPYQTRDRAWLRRSSNARMIVSATPPLRTRTTSTPDVLGLESFMAQRVPPSGHEKRFDRFGGDGIALGWDDWPYW</sequence>
<dbReference type="RefSeq" id="XP_033456701.1">
    <property type="nucleotide sequence ID" value="XM_033608867.1"/>
</dbReference>
<feature type="region of interest" description="Disordered" evidence="1">
    <location>
        <begin position="451"/>
        <end position="496"/>
    </location>
</feature>